<evidence type="ECO:0000256" key="3">
    <source>
        <dbReference type="ARBA" id="ARBA00023016"/>
    </source>
</evidence>
<dbReference type="Pfam" id="PF12174">
    <property type="entry name" value="RST"/>
    <property type="match status" value="1"/>
</dbReference>
<protein>
    <submittedName>
        <fullName evidence="8">Probable inactive poly [ADP-ribose] polymerase SRO2 isoform X1</fullName>
    </submittedName>
</protein>
<dbReference type="RefSeq" id="XP_010498866.1">
    <property type="nucleotide sequence ID" value="XM_010500564.2"/>
</dbReference>
<evidence type="ECO:0000313" key="8">
    <source>
        <dbReference type="RefSeq" id="XP_010498866.1"/>
    </source>
</evidence>
<keyword evidence="4" id="KW-0539">Nucleus</keyword>
<name>A0ABM0YCB3_CAMSA</name>
<organism evidence="7 8">
    <name type="scientific">Camelina sativa</name>
    <name type="common">False flax</name>
    <name type="synonym">Myagrum sativum</name>
    <dbReference type="NCBI Taxonomy" id="90675"/>
    <lineage>
        <taxon>Eukaryota</taxon>
        <taxon>Viridiplantae</taxon>
        <taxon>Streptophyta</taxon>
        <taxon>Embryophyta</taxon>
        <taxon>Tracheophyta</taxon>
        <taxon>Spermatophyta</taxon>
        <taxon>Magnoliopsida</taxon>
        <taxon>eudicotyledons</taxon>
        <taxon>Gunneridae</taxon>
        <taxon>Pentapetalae</taxon>
        <taxon>rosids</taxon>
        <taxon>malvids</taxon>
        <taxon>Brassicales</taxon>
        <taxon>Brassicaceae</taxon>
        <taxon>Camelineae</taxon>
        <taxon>Camelina</taxon>
    </lineage>
</organism>
<dbReference type="PROSITE" id="PS51059">
    <property type="entry name" value="PARP_CATALYTIC"/>
    <property type="match status" value="1"/>
</dbReference>
<dbReference type="Gene3D" id="3.90.228.10">
    <property type="match status" value="1"/>
</dbReference>
<reference evidence="7" key="1">
    <citation type="journal article" date="2014" name="Nat. Commun.">
        <title>The emerging biofuel crop Camelina sativa retains a highly undifferentiated hexaploid genome structure.</title>
        <authorList>
            <person name="Kagale S."/>
            <person name="Koh C."/>
            <person name="Nixon J."/>
            <person name="Bollina V."/>
            <person name="Clarke W.E."/>
            <person name="Tuteja R."/>
            <person name="Spillane C."/>
            <person name="Robinson S.J."/>
            <person name="Links M.G."/>
            <person name="Clarke C."/>
            <person name="Higgins E.E."/>
            <person name="Huebert T."/>
            <person name="Sharpe A.G."/>
            <person name="Parkin I.A."/>
        </authorList>
    </citation>
    <scope>NUCLEOTIDE SEQUENCE [LARGE SCALE GENOMIC DNA]</scope>
    <source>
        <strain evidence="7">cv. DH55</strain>
    </source>
</reference>
<evidence type="ECO:0000259" key="6">
    <source>
        <dbReference type="PROSITE" id="PS51879"/>
    </source>
</evidence>
<gene>
    <name evidence="8" type="primary">LOC104776480</name>
</gene>
<reference evidence="8" key="2">
    <citation type="submission" date="2025-08" db="UniProtKB">
        <authorList>
            <consortium name="RefSeq"/>
        </authorList>
    </citation>
    <scope>IDENTIFICATION</scope>
    <source>
        <tissue evidence="8">Leaf</tissue>
    </source>
</reference>
<evidence type="ECO:0000313" key="7">
    <source>
        <dbReference type="Proteomes" id="UP000694864"/>
    </source>
</evidence>
<evidence type="ECO:0000259" key="5">
    <source>
        <dbReference type="PROSITE" id="PS51059"/>
    </source>
</evidence>
<accession>A0ABM0YCB3</accession>
<dbReference type="InterPro" id="IPR022003">
    <property type="entry name" value="RST"/>
</dbReference>
<evidence type="ECO:0000256" key="2">
    <source>
        <dbReference type="ARBA" id="ARBA00022473"/>
    </source>
</evidence>
<comment type="subcellular location">
    <subcellularLocation>
        <location evidence="1">Nucleus</location>
    </subcellularLocation>
</comment>
<keyword evidence="7" id="KW-1185">Reference proteome</keyword>
<keyword evidence="3" id="KW-0346">Stress response</keyword>
<evidence type="ECO:0000256" key="1">
    <source>
        <dbReference type="ARBA" id="ARBA00004123"/>
    </source>
</evidence>
<proteinExistence type="predicted"/>
<feature type="domain" description="PARP catalytic" evidence="5">
    <location>
        <begin position="33"/>
        <end position="259"/>
    </location>
</feature>
<keyword evidence="2" id="KW-0217">Developmental protein</keyword>
<feature type="domain" description="RST" evidence="6">
    <location>
        <begin position="252"/>
        <end position="323"/>
    </location>
</feature>
<sequence length="325" mass="35925">MAAQVEVEDQASVTKLDNGEIFDSALSDDADSSSLSRSGSFISSSSLILLDEGNSEHDVIKACLLSGMGFVSSDTTIVTIRKNTSDGITNRARFLSFRIFTDAVARKRGGDANVKYGWCAGSSKEEIESIVSYGFSNRDVGKFEDDPCSHGVGIHFVPSKCSLLAASAAEPDEEGLRHLLLCRLILGKPELTTSGSKQLYPSSPEFDSGVDDLRNPRNYVVWSCNMNSHILPSYIVSFRSPRLTVSRGGFAARPSSPWVSFDSLMSMLSKSMDSSRMNLIIRTYDEFRKRKIRRDQLVKKMREVAGDNLLAEIIKNHRDRNKVKN</sequence>
<dbReference type="GeneID" id="104776480"/>
<dbReference type="PANTHER" id="PTHR32263:SF14">
    <property type="entry name" value="INACTIVE POLY [ADP-RIBOSE] POLYMERASE SRO2-RELATED"/>
    <property type="match status" value="1"/>
</dbReference>
<dbReference type="InterPro" id="IPR044964">
    <property type="entry name" value="RCD1/SRO1-5"/>
</dbReference>
<dbReference type="Proteomes" id="UP000694864">
    <property type="component" value="Chromosome 3"/>
</dbReference>
<dbReference type="PROSITE" id="PS51879">
    <property type="entry name" value="RST"/>
    <property type="match status" value="1"/>
</dbReference>
<dbReference type="PANTHER" id="PTHR32263">
    <property type="entry name" value="INACTIVE POLY [ADP-RIBOSE] POLYMERASE SRO4-RELATED"/>
    <property type="match status" value="1"/>
</dbReference>
<dbReference type="SUPFAM" id="SSF56399">
    <property type="entry name" value="ADP-ribosylation"/>
    <property type="match status" value="1"/>
</dbReference>
<evidence type="ECO:0000256" key="4">
    <source>
        <dbReference type="ARBA" id="ARBA00023242"/>
    </source>
</evidence>
<dbReference type="InterPro" id="IPR012317">
    <property type="entry name" value="Poly(ADP-ribose)pol_cat_dom"/>
</dbReference>